<dbReference type="KEGG" id="gim:F1728_25440"/>
<sequence>MSRRGKNRSAFSLFVFQDIIMSVTGIMILITLILSLEMMERQEMSPRERTSEIISQLKNAVGEVEDLEKQFNAGKSQLEDLTRFSPTRLQTQINELTELTEVMQKENTSIAQDQMETKVERNKAVEQQDQIREEQYKTEEIQRQVQDLKERLEKMKQENRVIFNPAEGTSKTPWLVELTANKISVAEMGKSQVPSQFSNVSQFEDWLTGRNPATQYFVLLIKPDGIEQFHSLLPHLKEKNYDVGFDLLSANQKAIDPQTGAGSGLE</sequence>
<evidence type="ECO:0000256" key="1">
    <source>
        <dbReference type="SAM" id="Coils"/>
    </source>
</evidence>
<keyword evidence="1" id="KW-0175">Coiled coil</keyword>
<keyword evidence="4" id="KW-1185">Reference proteome</keyword>
<name>A0A6I6AL15_9PLAN</name>
<keyword evidence="2" id="KW-0812">Transmembrane</keyword>
<organism evidence="3 4">
    <name type="scientific">Gimesia benthica</name>
    <dbReference type="NCBI Taxonomy" id="2608982"/>
    <lineage>
        <taxon>Bacteria</taxon>
        <taxon>Pseudomonadati</taxon>
        <taxon>Planctomycetota</taxon>
        <taxon>Planctomycetia</taxon>
        <taxon>Planctomycetales</taxon>
        <taxon>Planctomycetaceae</taxon>
        <taxon>Gimesia</taxon>
    </lineage>
</organism>
<dbReference type="AlphaFoldDB" id="A0A6I6AL15"/>
<accession>A0A6I6AL15</accession>
<feature type="coiled-coil region" evidence="1">
    <location>
        <begin position="50"/>
        <end position="77"/>
    </location>
</feature>
<proteinExistence type="predicted"/>
<reference evidence="3 4" key="1">
    <citation type="submission" date="2019-09" db="EMBL/GenBank/DDBJ databases">
        <title>Gimesia benthica sp. nov., a novel bacterium isolated from deep-sea water of the Northwest Indian Ocean.</title>
        <authorList>
            <person name="Dai X."/>
        </authorList>
    </citation>
    <scope>NUCLEOTIDE SEQUENCE [LARGE SCALE GENOMIC DNA]</scope>
    <source>
        <strain evidence="3 4">E7</strain>
    </source>
</reference>
<feature type="transmembrane region" description="Helical" evidence="2">
    <location>
        <begin position="12"/>
        <end position="36"/>
    </location>
</feature>
<keyword evidence="2" id="KW-1133">Transmembrane helix</keyword>
<feature type="coiled-coil region" evidence="1">
    <location>
        <begin position="131"/>
        <end position="158"/>
    </location>
</feature>
<evidence type="ECO:0000313" key="4">
    <source>
        <dbReference type="Proteomes" id="UP000427281"/>
    </source>
</evidence>
<gene>
    <name evidence="3" type="ORF">F1728_25440</name>
</gene>
<evidence type="ECO:0000313" key="3">
    <source>
        <dbReference type="EMBL" id="QGQ25811.1"/>
    </source>
</evidence>
<dbReference type="RefSeq" id="WP_155366407.1">
    <property type="nucleotide sequence ID" value="NZ_CP043930.1"/>
</dbReference>
<keyword evidence="2" id="KW-0472">Membrane</keyword>
<dbReference type="EMBL" id="CP043930">
    <property type="protein sequence ID" value="QGQ25811.1"/>
    <property type="molecule type" value="Genomic_DNA"/>
</dbReference>
<dbReference type="Proteomes" id="UP000427281">
    <property type="component" value="Chromosome"/>
</dbReference>
<evidence type="ECO:0000256" key="2">
    <source>
        <dbReference type="SAM" id="Phobius"/>
    </source>
</evidence>
<protein>
    <submittedName>
        <fullName evidence="3">Uncharacterized protein</fullName>
    </submittedName>
</protein>